<reference evidence="1 2" key="1">
    <citation type="submission" date="2018-04" db="EMBL/GenBank/DDBJ databases">
        <title>Genomic Encyclopedia of Archaeal and Bacterial Type Strains, Phase II (KMG-II): from individual species to whole genera.</title>
        <authorList>
            <person name="Goeker M."/>
        </authorList>
    </citation>
    <scope>NUCLEOTIDE SEQUENCE [LARGE SCALE GENOMIC DNA]</scope>
    <source>
        <strain evidence="1 2">DSM 45787</strain>
    </source>
</reference>
<dbReference type="RefSeq" id="WP_108025605.1">
    <property type="nucleotide sequence ID" value="NZ_QBKR01000026.1"/>
</dbReference>
<accession>A0A2T6BCE3</accession>
<dbReference type="OrthoDB" id="2737310at2"/>
<dbReference type="PANTHER" id="PTHR41260">
    <property type="entry name" value="PROTEIN ECSC"/>
    <property type="match status" value="1"/>
</dbReference>
<evidence type="ECO:0000313" key="1">
    <source>
        <dbReference type="EMBL" id="PTX53745.1"/>
    </source>
</evidence>
<evidence type="ECO:0000313" key="2">
    <source>
        <dbReference type="Proteomes" id="UP000244240"/>
    </source>
</evidence>
<gene>
    <name evidence="1" type="ORF">C8P63_12633</name>
</gene>
<dbReference type="EMBL" id="QBKR01000026">
    <property type="protein sequence ID" value="PTX53745.1"/>
    <property type="molecule type" value="Genomic_DNA"/>
</dbReference>
<dbReference type="AlphaFoldDB" id="A0A2T6BCE3"/>
<dbReference type="Pfam" id="PF12787">
    <property type="entry name" value="EcsC"/>
    <property type="match status" value="1"/>
</dbReference>
<proteinExistence type="predicted"/>
<dbReference type="Proteomes" id="UP000244240">
    <property type="component" value="Unassembled WGS sequence"/>
</dbReference>
<sequence length="284" mass="32421">MPHAEDSRAQLAIELRMIERWEEEQKDLWFWEKIGRYPFALLDKLTPKSLRDWIGQALDELGSYIHTGGQYLIHENSVLDKLAREAGEPPGSLSLSRVPDLPLAVMNRASDQLKESRVEVAKYQGATTGVGGLFTLTVDIPVLLGLSLKTIQEMALAYGYDPREKRERIFIVQCLQFASADYVGKQSILQNLSAFHRGDVDRESFSQLQGWREVLATYRDTFGWKKLFQLVPIAGILFGAWINKSTIEEVAETGQMMYRKRRILEKLEALEQSEPPTQTWDQSS</sequence>
<dbReference type="InterPro" id="IPR024787">
    <property type="entry name" value="EcsC"/>
</dbReference>
<protein>
    <submittedName>
        <fullName evidence="1">EcsC family protein</fullName>
    </submittedName>
</protein>
<dbReference type="PANTHER" id="PTHR41260:SF1">
    <property type="entry name" value="PROTEIN ECSC"/>
    <property type="match status" value="1"/>
</dbReference>
<keyword evidence="2" id="KW-1185">Reference proteome</keyword>
<name>A0A2T6BCE3_9BACL</name>
<comment type="caution">
    <text evidence="1">The sequence shown here is derived from an EMBL/GenBank/DDBJ whole genome shotgun (WGS) entry which is preliminary data.</text>
</comment>
<organism evidence="1 2">
    <name type="scientific">Melghirimyces profundicolus</name>
    <dbReference type="NCBI Taxonomy" id="1242148"/>
    <lineage>
        <taxon>Bacteria</taxon>
        <taxon>Bacillati</taxon>
        <taxon>Bacillota</taxon>
        <taxon>Bacilli</taxon>
        <taxon>Bacillales</taxon>
        <taxon>Thermoactinomycetaceae</taxon>
        <taxon>Melghirimyces</taxon>
    </lineage>
</organism>